<dbReference type="GO" id="GO:0005886">
    <property type="term" value="C:plasma membrane"/>
    <property type="evidence" value="ECO:0007669"/>
    <property type="project" value="UniProtKB-SubCell"/>
</dbReference>
<dbReference type="Pfam" id="PF00813">
    <property type="entry name" value="FliP"/>
    <property type="match status" value="1"/>
</dbReference>
<gene>
    <name evidence="9" type="ORF">CK240_07125</name>
</gene>
<feature type="transmembrane region" description="Helical" evidence="8">
    <location>
        <begin position="67"/>
        <end position="99"/>
    </location>
</feature>
<name>A0A2A2GKV3_9RHOB</name>
<protein>
    <submittedName>
        <fullName evidence="9">Flagellar biosynthetic protein FliP</fullName>
    </submittedName>
</protein>
<comment type="caution">
    <text evidence="9">The sequence shown here is derived from an EMBL/GenBank/DDBJ whole genome shotgun (WGS) entry which is preliminary data.</text>
</comment>
<evidence type="ECO:0000256" key="1">
    <source>
        <dbReference type="ARBA" id="ARBA00004651"/>
    </source>
</evidence>
<keyword evidence="10" id="KW-1185">Reference proteome</keyword>
<dbReference type="OrthoDB" id="9805111at2"/>
<evidence type="ECO:0000256" key="4">
    <source>
        <dbReference type="ARBA" id="ARBA00022692"/>
    </source>
</evidence>
<comment type="subcellular location">
    <subcellularLocation>
        <location evidence="1">Cell membrane</location>
        <topology evidence="1">Multi-pass membrane protein</topology>
    </subcellularLocation>
</comment>
<dbReference type="PANTHER" id="PTHR30587">
    <property type="entry name" value="FLAGELLAR BIOSYNTHETIC PROTEIN FLIP"/>
    <property type="match status" value="1"/>
</dbReference>
<dbReference type="Proteomes" id="UP000218023">
    <property type="component" value="Unassembled WGS sequence"/>
</dbReference>
<feature type="transmembrane region" description="Helical" evidence="8">
    <location>
        <begin position="111"/>
        <end position="127"/>
    </location>
</feature>
<evidence type="ECO:0000313" key="9">
    <source>
        <dbReference type="EMBL" id="PAU97840.1"/>
    </source>
</evidence>
<evidence type="ECO:0000256" key="8">
    <source>
        <dbReference type="SAM" id="Phobius"/>
    </source>
</evidence>
<sequence>MPERCCERATGPTGSVPEPGRTSPFPRLGRIAGTILCALAATLPDSAAAQDLAGLAAQAAGGVSQNAVILVAGLTLLSLAPGFAIMVTCFPFVVTVLSIMRQAIGLQQSPPNMLIVSLALFLSWYVMDPVLRDAWNVAGAPLTRGDIALDIAFERGIEPFRRFMSERTDLDTMAALAEVAPRPETLQPELGAPDADQGDVPDPGTAPLSLLVPAFMLTEIERAFAIGFLVSLPFLIIDLVVSAILMSMGMMMVPPTVVALPFKLAFFVAVDGWGLIAAALVRGYQGGG</sequence>
<evidence type="ECO:0000256" key="7">
    <source>
        <dbReference type="SAM" id="MobiDB-lite"/>
    </source>
</evidence>
<dbReference type="InterPro" id="IPR005838">
    <property type="entry name" value="T3SS_IM_P"/>
</dbReference>
<dbReference type="PANTHER" id="PTHR30587:SF0">
    <property type="entry name" value="FLAGELLAR BIOSYNTHETIC PROTEIN FLIP"/>
    <property type="match status" value="1"/>
</dbReference>
<dbReference type="PRINTS" id="PR01302">
    <property type="entry name" value="TYPE3IMPPROT"/>
</dbReference>
<keyword evidence="3" id="KW-1003">Cell membrane</keyword>
<comment type="similarity">
    <text evidence="2">Belongs to the FliP/MopC/SpaP family.</text>
</comment>
<reference evidence="9 10" key="1">
    <citation type="submission" date="2017-09" db="EMBL/GenBank/DDBJ databases">
        <title>Paracoccus alkalisoli sp. nov., isolated from saline alkaline soil.</title>
        <authorList>
            <person name="Dong X."/>
            <person name="Zhang G."/>
        </authorList>
    </citation>
    <scope>NUCLEOTIDE SEQUENCE [LARGE SCALE GENOMIC DNA]</scope>
    <source>
        <strain evidence="9 10">WN007</strain>
    </source>
</reference>
<proteinExistence type="inferred from homology"/>
<keyword evidence="9" id="KW-0282">Flagellum</keyword>
<evidence type="ECO:0000256" key="6">
    <source>
        <dbReference type="ARBA" id="ARBA00023136"/>
    </source>
</evidence>
<keyword evidence="5 8" id="KW-1133">Transmembrane helix</keyword>
<dbReference type="GO" id="GO:0009306">
    <property type="term" value="P:protein secretion"/>
    <property type="evidence" value="ECO:0007669"/>
    <property type="project" value="InterPro"/>
</dbReference>
<evidence type="ECO:0000256" key="2">
    <source>
        <dbReference type="ARBA" id="ARBA00006257"/>
    </source>
</evidence>
<dbReference type="EMBL" id="NSJZ01000004">
    <property type="protein sequence ID" value="PAU97840.1"/>
    <property type="molecule type" value="Genomic_DNA"/>
</dbReference>
<accession>A0A2A2GKV3</accession>
<evidence type="ECO:0000256" key="3">
    <source>
        <dbReference type="ARBA" id="ARBA00022475"/>
    </source>
</evidence>
<keyword evidence="6 8" id="KW-0472">Membrane</keyword>
<dbReference type="NCBIfam" id="NF009438">
    <property type="entry name" value="PRK12797.1"/>
    <property type="match status" value="1"/>
</dbReference>
<organism evidence="9 10">
    <name type="scientific">Paracoccus salipaludis</name>
    <dbReference type="NCBI Taxonomy" id="2032623"/>
    <lineage>
        <taxon>Bacteria</taxon>
        <taxon>Pseudomonadati</taxon>
        <taxon>Pseudomonadota</taxon>
        <taxon>Alphaproteobacteria</taxon>
        <taxon>Rhodobacterales</taxon>
        <taxon>Paracoccaceae</taxon>
        <taxon>Paracoccus</taxon>
    </lineage>
</organism>
<feature type="transmembrane region" description="Helical" evidence="8">
    <location>
        <begin position="257"/>
        <end position="281"/>
    </location>
</feature>
<dbReference type="AlphaFoldDB" id="A0A2A2GKV3"/>
<evidence type="ECO:0000313" key="10">
    <source>
        <dbReference type="Proteomes" id="UP000218023"/>
    </source>
</evidence>
<evidence type="ECO:0000256" key="5">
    <source>
        <dbReference type="ARBA" id="ARBA00022989"/>
    </source>
</evidence>
<keyword evidence="4 8" id="KW-0812">Transmembrane</keyword>
<feature type="transmembrane region" description="Helical" evidence="8">
    <location>
        <begin position="223"/>
        <end position="245"/>
    </location>
</feature>
<keyword evidence="9" id="KW-0966">Cell projection</keyword>
<keyword evidence="9" id="KW-0969">Cilium</keyword>
<feature type="region of interest" description="Disordered" evidence="7">
    <location>
        <begin position="1"/>
        <end position="23"/>
    </location>
</feature>